<dbReference type="PANTHER" id="PTHR34504">
    <property type="entry name" value="ANTITOXIN HICB"/>
    <property type="match status" value="1"/>
</dbReference>
<dbReference type="Pfam" id="PF15919">
    <property type="entry name" value="HicB_lk_antitox"/>
    <property type="match status" value="1"/>
</dbReference>
<dbReference type="InterPro" id="IPR035069">
    <property type="entry name" value="TTHA1013/TTHA0281-like"/>
</dbReference>
<reference evidence="2 3" key="1">
    <citation type="submission" date="2019-11" db="EMBL/GenBank/DDBJ databases">
        <title>Pseudodesulfovibrio alkaliphilus, sp. nov., an alkaliphilic sulfate-reducing bacteria from mud volcano of Taman peninsula, Russia.</title>
        <authorList>
            <person name="Frolova A."/>
            <person name="Merkel A.Y."/>
            <person name="Slobodkin A.I."/>
        </authorList>
    </citation>
    <scope>NUCLEOTIDE SEQUENCE [LARGE SCALE GENOMIC DNA]</scope>
    <source>
        <strain evidence="2 3">F-1</strain>
    </source>
</reference>
<name>A0A7K1KLM1_9BACT</name>
<sequence>MQYVALLEQEKRGYSVTFPDFPECTTFGADMDEAIDQAHEALALYVEYFLEQGGALPEPMTKKVVLALPGAEGKRAININVLAEGGDFVELEVGMHVHLLGRLERYCRDHGISPADFLAVAARHALRADILND</sequence>
<feature type="domain" description="HicB-like antitoxin of toxin-antitoxin system" evidence="1">
    <location>
        <begin position="5"/>
        <end position="122"/>
    </location>
</feature>
<dbReference type="PANTHER" id="PTHR34504:SF2">
    <property type="entry name" value="UPF0150 PROTEIN SSL0259"/>
    <property type="match status" value="1"/>
</dbReference>
<gene>
    <name evidence="2" type="ORF">GKC30_04925</name>
</gene>
<dbReference type="InterPro" id="IPR051404">
    <property type="entry name" value="TA_system_antitoxin"/>
</dbReference>
<dbReference type="Gene3D" id="3.30.160.250">
    <property type="match status" value="1"/>
</dbReference>
<evidence type="ECO:0000313" key="2">
    <source>
        <dbReference type="EMBL" id="MUM76974.1"/>
    </source>
</evidence>
<dbReference type="Proteomes" id="UP000461162">
    <property type="component" value="Unassembled WGS sequence"/>
</dbReference>
<evidence type="ECO:0000259" key="1">
    <source>
        <dbReference type="Pfam" id="PF15919"/>
    </source>
</evidence>
<protein>
    <submittedName>
        <fullName evidence="2">HicB family protein</fullName>
    </submittedName>
</protein>
<dbReference type="EMBL" id="WODC01000002">
    <property type="protein sequence ID" value="MUM76974.1"/>
    <property type="molecule type" value="Genomic_DNA"/>
</dbReference>
<dbReference type="AlphaFoldDB" id="A0A7K1KLM1"/>
<accession>A0A7K1KLM1</accession>
<dbReference type="RefSeq" id="WP_155932663.1">
    <property type="nucleotide sequence ID" value="NZ_WODC01000002.1"/>
</dbReference>
<comment type="caution">
    <text evidence="2">The sequence shown here is derived from an EMBL/GenBank/DDBJ whole genome shotgun (WGS) entry which is preliminary data.</text>
</comment>
<keyword evidence="3" id="KW-1185">Reference proteome</keyword>
<dbReference type="InterPro" id="IPR031807">
    <property type="entry name" value="HicB-like"/>
</dbReference>
<evidence type="ECO:0000313" key="3">
    <source>
        <dbReference type="Proteomes" id="UP000461162"/>
    </source>
</evidence>
<organism evidence="2 3">
    <name type="scientific">Pseudodesulfovibrio alkaliphilus</name>
    <dbReference type="NCBI Taxonomy" id="2661613"/>
    <lineage>
        <taxon>Bacteria</taxon>
        <taxon>Pseudomonadati</taxon>
        <taxon>Thermodesulfobacteriota</taxon>
        <taxon>Desulfovibrionia</taxon>
        <taxon>Desulfovibrionales</taxon>
        <taxon>Desulfovibrionaceae</taxon>
    </lineage>
</organism>
<dbReference type="SUPFAM" id="SSF143100">
    <property type="entry name" value="TTHA1013/TTHA0281-like"/>
    <property type="match status" value="1"/>
</dbReference>
<proteinExistence type="predicted"/>